<evidence type="ECO:0000256" key="1">
    <source>
        <dbReference type="SAM" id="Phobius"/>
    </source>
</evidence>
<feature type="transmembrane region" description="Helical" evidence="1">
    <location>
        <begin position="77"/>
        <end position="98"/>
    </location>
</feature>
<sequence>MKWSSKAGRRFFLVAGFMFLFYSLLMVFASISTGAFFAGYELVYVSSAVMAFCLAYLYPQFKENDERSKKIRERGMFFSYIFIMGYMLILMALFQFQIIDLNGYQTVSLLTSLTIITVFSSFVILSKRY</sequence>
<reference evidence="2 3" key="1">
    <citation type="submission" date="2014-09" db="EMBL/GenBank/DDBJ databases">
        <title>Genome sequencing and annotation of Bacillus Okhensis strain Kh10-101T.</title>
        <authorList>
            <person name="Prakash J.S."/>
        </authorList>
    </citation>
    <scope>NUCLEOTIDE SEQUENCE [LARGE SCALE GENOMIC DNA]</scope>
    <source>
        <strain evidence="3">Kh10-101T</strain>
    </source>
</reference>
<dbReference type="eggNOG" id="ENOG5032Y0Q">
    <property type="taxonomic scope" value="Bacteria"/>
</dbReference>
<dbReference type="Proteomes" id="UP000030832">
    <property type="component" value="Unassembled WGS sequence"/>
</dbReference>
<keyword evidence="3" id="KW-1185">Reference proteome</keyword>
<accession>A0A0B0IGS5</accession>
<keyword evidence="1" id="KW-0812">Transmembrane</keyword>
<comment type="caution">
    <text evidence="2">The sequence shown here is derived from an EMBL/GenBank/DDBJ whole genome shotgun (WGS) entry which is preliminary data.</text>
</comment>
<protein>
    <recommendedName>
        <fullName evidence="4">Permease</fullName>
    </recommendedName>
</protein>
<feature type="transmembrane region" description="Helical" evidence="1">
    <location>
        <begin position="104"/>
        <end position="125"/>
    </location>
</feature>
<dbReference type="OrthoDB" id="2721173at2"/>
<evidence type="ECO:0000313" key="3">
    <source>
        <dbReference type="Proteomes" id="UP000030832"/>
    </source>
</evidence>
<keyword evidence="1" id="KW-1133">Transmembrane helix</keyword>
<gene>
    <name evidence="2" type="ORF">LQ50_09565</name>
</gene>
<evidence type="ECO:0000313" key="2">
    <source>
        <dbReference type="EMBL" id="KHF40500.1"/>
    </source>
</evidence>
<name>A0A0B0IGS5_9BACI</name>
<evidence type="ECO:0008006" key="4">
    <source>
        <dbReference type="Google" id="ProtNLM"/>
    </source>
</evidence>
<feature type="transmembrane region" description="Helical" evidence="1">
    <location>
        <begin position="37"/>
        <end position="57"/>
    </location>
</feature>
<dbReference type="RefSeq" id="WP_034628309.1">
    <property type="nucleotide sequence ID" value="NZ_JRJU01000009.1"/>
</dbReference>
<keyword evidence="1" id="KW-0472">Membrane</keyword>
<feature type="transmembrane region" description="Helical" evidence="1">
    <location>
        <begin position="12"/>
        <end position="31"/>
    </location>
</feature>
<dbReference type="EMBL" id="JRJU01000009">
    <property type="protein sequence ID" value="KHF40500.1"/>
    <property type="molecule type" value="Genomic_DNA"/>
</dbReference>
<organism evidence="2 3">
    <name type="scientific">Halalkalibacter okhensis</name>
    <dbReference type="NCBI Taxonomy" id="333138"/>
    <lineage>
        <taxon>Bacteria</taxon>
        <taxon>Bacillati</taxon>
        <taxon>Bacillota</taxon>
        <taxon>Bacilli</taxon>
        <taxon>Bacillales</taxon>
        <taxon>Bacillaceae</taxon>
        <taxon>Halalkalibacter</taxon>
    </lineage>
</organism>
<dbReference type="AlphaFoldDB" id="A0A0B0IGS5"/>
<proteinExistence type="predicted"/>